<evidence type="ECO:0000313" key="1">
    <source>
        <dbReference type="EMBL" id="CAB1275801.1"/>
    </source>
</evidence>
<proteinExistence type="predicted"/>
<dbReference type="EMBL" id="LR778175">
    <property type="protein sequence ID" value="CAB1275801.1"/>
    <property type="molecule type" value="Genomic_DNA"/>
</dbReference>
<accession>A0A7G1Q9E8</accession>
<dbReference type="RefSeq" id="WP_197745148.1">
    <property type="nucleotide sequence ID" value="NZ_LR778175.1"/>
</dbReference>
<keyword evidence="2" id="KW-1185">Reference proteome</keyword>
<dbReference type="SUPFAM" id="SSF81301">
    <property type="entry name" value="Nucleotidyltransferase"/>
    <property type="match status" value="1"/>
</dbReference>
<dbReference type="KEGG" id="ntg:NSCAC_0849"/>
<gene>
    <name evidence="1" type="ORF">NSCAC_0849</name>
</gene>
<evidence type="ECO:0000313" key="2">
    <source>
        <dbReference type="Proteomes" id="UP000516072"/>
    </source>
</evidence>
<dbReference type="AlphaFoldDB" id="A0A7G1Q9E8"/>
<dbReference type="Proteomes" id="UP000516072">
    <property type="component" value="Chromosome"/>
</dbReference>
<reference evidence="1 2" key="1">
    <citation type="submission" date="2020-03" db="EMBL/GenBank/DDBJ databases">
        <authorList>
            <person name="Picone N."/>
        </authorList>
    </citation>
    <scope>NUCLEOTIDE SEQUENCE [LARGE SCALE GENOMIC DNA]</scope>
    <source>
        <strain evidence="1">NSCAC1</strain>
    </source>
</reference>
<sequence length="71" mass="8002">MLGSRTDDTQLGGDIDLLVEVNRVADSSIRFKLKTQLYQLTDEQKIDLVINYANTSETAFQKSIKKNALLL</sequence>
<dbReference type="InterPro" id="IPR043519">
    <property type="entry name" value="NT_sf"/>
</dbReference>
<organism evidence="1 2">
    <name type="scientific">Candidatus Nitrosacidococcus tergens</name>
    <dbReference type="NCBI Taxonomy" id="553981"/>
    <lineage>
        <taxon>Bacteria</taxon>
        <taxon>Pseudomonadati</taxon>
        <taxon>Pseudomonadota</taxon>
        <taxon>Gammaproteobacteria</taxon>
        <taxon>Chromatiales</taxon>
        <taxon>Chromatiaceae</taxon>
        <taxon>Candidatus Nitrosacidococcus</taxon>
    </lineage>
</organism>
<name>A0A7G1Q9E8_9GAMM</name>
<protein>
    <submittedName>
        <fullName evidence="1">DNA polymerase, beta domain protein region</fullName>
    </submittedName>
</protein>
<dbReference type="Gene3D" id="3.30.460.10">
    <property type="entry name" value="Beta Polymerase, domain 2"/>
    <property type="match status" value="1"/>
</dbReference>